<name>A0ABZ3HAG3_9BACT</name>
<evidence type="ECO:0000259" key="8">
    <source>
        <dbReference type="PROSITE" id="PS52029"/>
    </source>
</evidence>
<keyword evidence="4 7" id="KW-0133">Cell shape</keyword>
<dbReference type="InterPro" id="IPR005490">
    <property type="entry name" value="LD_TPept_cat_dom"/>
</dbReference>
<keyword evidence="5 7" id="KW-0573">Peptidoglycan synthesis</keyword>
<dbReference type="InterPro" id="IPR038063">
    <property type="entry name" value="Transpep_catalytic_dom"/>
</dbReference>
<dbReference type="InterPro" id="IPR036365">
    <property type="entry name" value="PGBD-like_sf"/>
</dbReference>
<evidence type="ECO:0000313" key="10">
    <source>
        <dbReference type="Proteomes" id="UP001447842"/>
    </source>
</evidence>
<sequence>MSTVLKACLLIGTQVVALETAEEANRTQPVPVAAGPVAALIRSVADENATAKPEMPALAPAAKRFYAERGFAPFWSRDSRLLPGADTLWLMIDGIADEGLDPYTPSYHLSRIQSLRQEEGNETLQLAQLDVLLTDAFFALGHDLHYGHAYGADLNATHEFDNSLLEPAALLSEHVAQGGVQDVLLSVAPNHIGYQRLRTALAEYRRIADAGGWSTHAADYADDANVYRRLAMTGDLVDPPSEDEAEETERLRDAVKRFQRRHGITADGIVGPVTSAKMAQSPSALMKKIRLNMERWKWLPPHNGGPYIIVNIPGFTLEVMQDDEPLLTMQAIVGRRERETPTFASMMRYIVLNPYWRVPVTILNEDLIPKLQTDPHYLAVKHIKIFAADDTDESHPIDPMTIDWRQWRESDTSRYTFREDPGAKNPLGYVKFLFQNPYDIYIHDTPSQSLFKNGNGTFSSGCIRVRKPMELAHYLLALDDPDITYKALLTQLLTGENRWVRLARPVPVYITYQTARVDEEGVVYFYNDIYKYDRKLSHYLKKY</sequence>
<gene>
    <name evidence="9" type="ORF">WCY31_01075</name>
</gene>
<evidence type="ECO:0000256" key="2">
    <source>
        <dbReference type="ARBA" id="ARBA00005992"/>
    </source>
</evidence>
<dbReference type="RefSeq" id="WP_345972828.1">
    <property type="nucleotide sequence ID" value="NZ_CP147920.1"/>
</dbReference>
<evidence type="ECO:0000256" key="7">
    <source>
        <dbReference type="PROSITE-ProRule" id="PRU01373"/>
    </source>
</evidence>
<dbReference type="Pfam" id="PF20142">
    <property type="entry name" value="Scaffold"/>
    <property type="match status" value="1"/>
</dbReference>
<keyword evidence="10" id="KW-1185">Reference proteome</keyword>
<comment type="pathway">
    <text evidence="1 7">Cell wall biogenesis; peptidoglycan biosynthesis.</text>
</comment>
<dbReference type="PANTHER" id="PTHR41533:SF2">
    <property type="entry name" value="BLR7131 PROTEIN"/>
    <property type="match status" value="1"/>
</dbReference>
<dbReference type="EMBL" id="CP147920">
    <property type="protein sequence ID" value="XAU15304.1"/>
    <property type="molecule type" value="Genomic_DNA"/>
</dbReference>
<evidence type="ECO:0000256" key="4">
    <source>
        <dbReference type="ARBA" id="ARBA00022960"/>
    </source>
</evidence>
<dbReference type="Gene3D" id="1.10.101.10">
    <property type="entry name" value="PGBD-like superfamily/PGBD"/>
    <property type="match status" value="1"/>
</dbReference>
<evidence type="ECO:0000256" key="6">
    <source>
        <dbReference type="ARBA" id="ARBA00023316"/>
    </source>
</evidence>
<evidence type="ECO:0000256" key="3">
    <source>
        <dbReference type="ARBA" id="ARBA00022679"/>
    </source>
</evidence>
<dbReference type="Pfam" id="PF01471">
    <property type="entry name" value="PG_binding_1"/>
    <property type="match status" value="1"/>
</dbReference>
<dbReference type="InterPro" id="IPR002477">
    <property type="entry name" value="Peptidoglycan-bd-like"/>
</dbReference>
<proteinExistence type="inferred from homology"/>
<dbReference type="InterPro" id="IPR052905">
    <property type="entry name" value="LD-transpeptidase_YkuD-like"/>
</dbReference>
<evidence type="ECO:0000313" key="9">
    <source>
        <dbReference type="EMBL" id="XAU15304.1"/>
    </source>
</evidence>
<evidence type="ECO:0000256" key="1">
    <source>
        <dbReference type="ARBA" id="ARBA00004752"/>
    </source>
</evidence>
<dbReference type="Gene3D" id="2.40.440.10">
    <property type="entry name" value="L,D-transpeptidase catalytic domain-like"/>
    <property type="match status" value="1"/>
</dbReference>
<evidence type="ECO:0000256" key="5">
    <source>
        <dbReference type="ARBA" id="ARBA00022984"/>
    </source>
</evidence>
<feature type="active site" description="Nucleophile" evidence="7">
    <location>
        <position position="462"/>
    </location>
</feature>
<feature type="active site" description="Proton donor/acceptor" evidence="7">
    <location>
        <position position="443"/>
    </location>
</feature>
<dbReference type="InterPro" id="IPR036366">
    <property type="entry name" value="PGBDSf"/>
</dbReference>
<keyword evidence="6 7" id="KW-0961">Cell wall biogenesis/degradation</keyword>
<dbReference type="SUPFAM" id="SSF141523">
    <property type="entry name" value="L,D-transpeptidase catalytic domain-like"/>
    <property type="match status" value="1"/>
</dbReference>
<dbReference type="PROSITE" id="PS52029">
    <property type="entry name" value="LD_TPASE"/>
    <property type="match status" value="1"/>
</dbReference>
<dbReference type="PANTHER" id="PTHR41533">
    <property type="entry name" value="L,D-TRANSPEPTIDASE HI_1667-RELATED"/>
    <property type="match status" value="1"/>
</dbReference>
<reference evidence="9 10" key="1">
    <citation type="submission" date="2024-03" db="EMBL/GenBank/DDBJ databases">
        <title>Sulfurimonas sp. HSL3-1.</title>
        <authorList>
            <person name="Wang S."/>
        </authorList>
    </citation>
    <scope>NUCLEOTIDE SEQUENCE [LARGE SCALE GENOMIC DNA]</scope>
    <source>
        <strain evidence="9 10">HSL3-1</strain>
    </source>
</reference>
<dbReference type="InterPro" id="IPR045380">
    <property type="entry name" value="LD_TPept_scaffold_dom"/>
</dbReference>
<keyword evidence="3" id="KW-0808">Transferase</keyword>
<dbReference type="CDD" id="cd16913">
    <property type="entry name" value="YkuD_like"/>
    <property type="match status" value="1"/>
</dbReference>
<feature type="domain" description="L,D-TPase catalytic" evidence="8">
    <location>
        <begin position="306"/>
        <end position="485"/>
    </location>
</feature>
<protein>
    <submittedName>
        <fullName evidence="9">L,D-transpeptidase family protein</fullName>
    </submittedName>
</protein>
<dbReference type="Proteomes" id="UP001447842">
    <property type="component" value="Chromosome"/>
</dbReference>
<organism evidence="9 10">
    <name type="scientific">Sulfurimonas diazotrophicus</name>
    <dbReference type="NCBI Taxonomy" id="3131939"/>
    <lineage>
        <taxon>Bacteria</taxon>
        <taxon>Pseudomonadati</taxon>
        <taxon>Campylobacterota</taxon>
        <taxon>Epsilonproteobacteria</taxon>
        <taxon>Campylobacterales</taxon>
        <taxon>Sulfurimonadaceae</taxon>
        <taxon>Sulfurimonas</taxon>
    </lineage>
</organism>
<dbReference type="Pfam" id="PF03734">
    <property type="entry name" value="YkuD"/>
    <property type="match status" value="1"/>
</dbReference>
<dbReference type="SUPFAM" id="SSF47090">
    <property type="entry name" value="PGBD-like"/>
    <property type="match status" value="1"/>
</dbReference>
<accession>A0ABZ3HAG3</accession>
<comment type="similarity">
    <text evidence="2">Belongs to the YkuD family.</text>
</comment>